<feature type="region of interest" description="Disordered" evidence="1">
    <location>
        <begin position="19"/>
        <end position="222"/>
    </location>
</feature>
<keyword evidence="3" id="KW-1185">Reference proteome</keyword>
<dbReference type="EMBL" id="CP144058">
    <property type="protein sequence ID" value="WWD20270.1"/>
    <property type="molecule type" value="Genomic_DNA"/>
</dbReference>
<reference evidence="2" key="1">
    <citation type="submission" date="2017-08" db="EMBL/GenBank/DDBJ databases">
        <authorList>
            <person name="Cuomo C."/>
            <person name="Billmyre B."/>
            <person name="Heitman J."/>
        </authorList>
    </citation>
    <scope>NUCLEOTIDE SEQUENCE</scope>
    <source>
        <strain evidence="2">CBS 12478</strain>
    </source>
</reference>
<proteinExistence type="predicted"/>
<feature type="compositionally biased region" description="Low complexity" evidence="1">
    <location>
        <begin position="22"/>
        <end position="32"/>
    </location>
</feature>
<feature type="compositionally biased region" description="Pro residues" evidence="1">
    <location>
        <begin position="104"/>
        <end position="115"/>
    </location>
</feature>
<feature type="compositionally biased region" description="Low complexity" evidence="1">
    <location>
        <begin position="43"/>
        <end position="59"/>
    </location>
</feature>
<feature type="compositionally biased region" description="Low complexity" evidence="1">
    <location>
        <begin position="142"/>
        <end position="181"/>
    </location>
</feature>
<organism evidence="2 3">
    <name type="scientific">Kwoniella shandongensis</name>
    <dbReference type="NCBI Taxonomy" id="1734106"/>
    <lineage>
        <taxon>Eukaryota</taxon>
        <taxon>Fungi</taxon>
        <taxon>Dikarya</taxon>
        <taxon>Basidiomycota</taxon>
        <taxon>Agaricomycotina</taxon>
        <taxon>Tremellomycetes</taxon>
        <taxon>Tremellales</taxon>
        <taxon>Cryptococcaceae</taxon>
        <taxon>Kwoniella</taxon>
    </lineage>
</organism>
<name>A0A5M6BRG0_9TREE</name>
<reference evidence="2" key="2">
    <citation type="submission" date="2024-01" db="EMBL/GenBank/DDBJ databases">
        <title>Comparative genomics of Cryptococcus and Kwoniella reveals pathogenesis evolution and contrasting modes of karyotype evolution via chromosome fusion or intercentromeric recombination.</title>
        <authorList>
            <person name="Coelho M.A."/>
            <person name="David-Palma M."/>
            <person name="Shea T."/>
            <person name="Bowers K."/>
            <person name="McGinley-Smith S."/>
            <person name="Mohammad A.W."/>
            <person name="Gnirke A."/>
            <person name="Yurkov A.M."/>
            <person name="Nowrousian M."/>
            <person name="Sun S."/>
            <person name="Cuomo C.A."/>
            <person name="Heitman J."/>
        </authorList>
    </citation>
    <scope>NUCLEOTIDE SEQUENCE</scope>
    <source>
        <strain evidence="2">CBS 12478</strain>
    </source>
</reference>
<gene>
    <name evidence="2" type="ORF">CI109_104746</name>
</gene>
<dbReference type="RefSeq" id="XP_031857590.1">
    <property type="nucleotide sequence ID" value="XM_032008104.1"/>
</dbReference>
<dbReference type="GeneID" id="43592276"/>
<feature type="compositionally biased region" description="Pro residues" evidence="1">
    <location>
        <begin position="33"/>
        <end position="42"/>
    </location>
</feature>
<sequence length="236" mass="24532">MSLSLEELRELIQWCEEQWEMPSPETSTVVPSPRAPTPPPALRPATIPAPAEASVSSASCHGAPWPLLPNPPPVTSQGGGIMSPFPPPLFMSRGESSDSSRTLPPTPPTFLPPAQPRTFTGGWEYINPSLLARPTPSPSIGMSSNPSMNSLTSSSSSSSLFASSTLQTPPSSSSSSSAPARASPPPATRRLPGRQCNPAAHGGPVGSAMVVSPGRTTYCPTQGRYIVPDVDKVDPG</sequence>
<dbReference type="Proteomes" id="UP000322225">
    <property type="component" value="Chromosome 8"/>
</dbReference>
<evidence type="ECO:0000313" key="3">
    <source>
        <dbReference type="Proteomes" id="UP000322225"/>
    </source>
</evidence>
<dbReference type="AlphaFoldDB" id="A0A5M6BRG0"/>
<dbReference type="KEGG" id="ksn:43592276"/>
<evidence type="ECO:0000313" key="2">
    <source>
        <dbReference type="EMBL" id="WWD20270.1"/>
    </source>
</evidence>
<protein>
    <submittedName>
        <fullName evidence="2">Uncharacterized protein</fullName>
    </submittedName>
</protein>
<evidence type="ECO:0000256" key="1">
    <source>
        <dbReference type="SAM" id="MobiDB-lite"/>
    </source>
</evidence>
<accession>A0A5M6BRG0</accession>